<dbReference type="AlphaFoldDB" id="A0A9P5EVV9"/>
<gene>
    <name evidence="1" type="ORF">CGCSCA2_v004606</name>
</gene>
<organism evidence="1 2">
    <name type="scientific">Colletotrichum siamense</name>
    <name type="common">Anthracnose fungus</name>
    <dbReference type="NCBI Taxonomy" id="690259"/>
    <lineage>
        <taxon>Eukaryota</taxon>
        <taxon>Fungi</taxon>
        <taxon>Dikarya</taxon>
        <taxon>Ascomycota</taxon>
        <taxon>Pezizomycotina</taxon>
        <taxon>Sordariomycetes</taxon>
        <taxon>Hypocreomycetidae</taxon>
        <taxon>Glomerellales</taxon>
        <taxon>Glomerellaceae</taxon>
        <taxon>Colletotrichum</taxon>
        <taxon>Colletotrichum gloeosporioides species complex</taxon>
    </lineage>
</organism>
<accession>A0A9P5EVV9</accession>
<sequence length="68" mass="7585">MDRGFDHVFRAGAQDPFLCMGEEDEENDLGPFIHSYTTLHDDTVNPVSLQSSDITSTPVLATDVYPRL</sequence>
<dbReference type="OrthoDB" id="4826361at2759"/>
<evidence type="ECO:0000313" key="2">
    <source>
        <dbReference type="Proteomes" id="UP000711996"/>
    </source>
</evidence>
<dbReference type="EMBL" id="QPMT01000011">
    <property type="protein sequence ID" value="KAF4861138.1"/>
    <property type="molecule type" value="Genomic_DNA"/>
</dbReference>
<keyword evidence="2" id="KW-1185">Reference proteome</keyword>
<proteinExistence type="predicted"/>
<comment type="caution">
    <text evidence="1">The sequence shown here is derived from an EMBL/GenBank/DDBJ whole genome shotgun (WGS) entry which is preliminary data.</text>
</comment>
<dbReference type="Proteomes" id="UP000711996">
    <property type="component" value="Unassembled WGS sequence"/>
</dbReference>
<reference evidence="1" key="1">
    <citation type="submission" date="2019-06" db="EMBL/GenBank/DDBJ databases">
        <authorList>
            <person name="Gan P."/>
            <person name="Shirasu K."/>
        </authorList>
    </citation>
    <scope>NUCLEOTIDE SEQUENCE [LARGE SCALE GENOMIC DNA]</scope>
    <source>
        <strain evidence="1">CAD2</strain>
    </source>
</reference>
<evidence type="ECO:0000313" key="1">
    <source>
        <dbReference type="EMBL" id="KAF4861138.1"/>
    </source>
</evidence>
<protein>
    <submittedName>
        <fullName evidence="1">Uncharacterized protein</fullName>
    </submittedName>
</protein>
<name>A0A9P5EVV9_COLSI</name>